<accession>A0ABW4AQA1</accession>
<proteinExistence type="predicted"/>
<organism evidence="1 2">
    <name type="scientific">Actinoplanes sichuanensis</name>
    <dbReference type="NCBI Taxonomy" id="512349"/>
    <lineage>
        <taxon>Bacteria</taxon>
        <taxon>Bacillati</taxon>
        <taxon>Actinomycetota</taxon>
        <taxon>Actinomycetes</taxon>
        <taxon>Micromonosporales</taxon>
        <taxon>Micromonosporaceae</taxon>
        <taxon>Actinoplanes</taxon>
    </lineage>
</organism>
<dbReference type="RefSeq" id="WP_317795517.1">
    <property type="nucleotide sequence ID" value="NZ_AP028461.1"/>
</dbReference>
<gene>
    <name evidence="1" type="ORF">ACFQ5G_46015</name>
</gene>
<reference evidence="2" key="1">
    <citation type="journal article" date="2019" name="Int. J. Syst. Evol. Microbiol.">
        <title>The Global Catalogue of Microorganisms (GCM) 10K type strain sequencing project: providing services to taxonomists for standard genome sequencing and annotation.</title>
        <authorList>
            <consortium name="The Broad Institute Genomics Platform"/>
            <consortium name="The Broad Institute Genome Sequencing Center for Infectious Disease"/>
            <person name="Wu L."/>
            <person name="Ma J."/>
        </authorList>
    </citation>
    <scope>NUCLEOTIDE SEQUENCE [LARGE SCALE GENOMIC DNA]</scope>
    <source>
        <strain evidence="2">CCM 7526</strain>
    </source>
</reference>
<keyword evidence="2" id="KW-1185">Reference proteome</keyword>
<evidence type="ECO:0000313" key="2">
    <source>
        <dbReference type="Proteomes" id="UP001597183"/>
    </source>
</evidence>
<comment type="caution">
    <text evidence="1">The sequence shown here is derived from an EMBL/GenBank/DDBJ whole genome shotgun (WGS) entry which is preliminary data.</text>
</comment>
<name>A0ABW4AQA1_9ACTN</name>
<dbReference type="EMBL" id="JBHTMK010000061">
    <property type="protein sequence ID" value="MFD1372728.1"/>
    <property type="molecule type" value="Genomic_DNA"/>
</dbReference>
<sequence>MSANPITDTLPVTVPPSLSPDAVHAIAQALPLANRHDLTAIRDGVLRHSAAELIEDATTEPAHGRASCTPREDVPPTPIRLAVEPASEHCIVDATPVTAAIRLDSYATVVDALELNRVGTPVHRLEPWSIQVTGTPFTP</sequence>
<protein>
    <submittedName>
        <fullName evidence="1">Uncharacterized protein</fullName>
    </submittedName>
</protein>
<dbReference type="Proteomes" id="UP001597183">
    <property type="component" value="Unassembled WGS sequence"/>
</dbReference>
<evidence type="ECO:0000313" key="1">
    <source>
        <dbReference type="EMBL" id="MFD1372728.1"/>
    </source>
</evidence>